<protein>
    <submittedName>
        <fullName evidence="2">GNAT family N-acetyltransferase</fullName>
    </submittedName>
</protein>
<dbReference type="InterPro" id="IPR016181">
    <property type="entry name" value="Acyl_CoA_acyltransferase"/>
</dbReference>
<feature type="domain" description="N-acetyltransferase" evidence="1">
    <location>
        <begin position="1"/>
        <end position="173"/>
    </location>
</feature>
<dbReference type="Pfam" id="PF00583">
    <property type="entry name" value="Acetyltransf_1"/>
    <property type="match status" value="1"/>
</dbReference>
<keyword evidence="3" id="KW-1185">Reference proteome</keyword>
<name>A0A2U1JW79_9BACI</name>
<keyword evidence="2" id="KW-0808">Transferase</keyword>
<dbReference type="InterPro" id="IPR050276">
    <property type="entry name" value="MshD_Acetyltransferase"/>
</dbReference>
<proteinExistence type="predicted"/>
<dbReference type="EMBL" id="QCZG01000030">
    <property type="protein sequence ID" value="PWA09245.1"/>
    <property type="molecule type" value="Genomic_DNA"/>
</dbReference>
<evidence type="ECO:0000259" key="1">
    <source>
        <dbReference type="PROSITE" id="PS51186"/>
    </source>
</evidence>
<evidence type="ECO:0000313" key="2">
    <source>
        <dbReference type="EMBL" id="PWA09245.1"/>
    </source>
</evidence>
<dbReference type="PANTHER" id="PTHR43617:SF30">
    <property type="entry name" value="HISTONE ACETYLTRANSFERASE"/>
    <property type="match status" value="1"/>
</dbReference>
<dbReference type="SUPFAM" id="SSF55729">
    <property type="entry name" value="Acyl-CoA N-acyltransferases (Nat)"/>
    <property type="match status" value="1"/>
</dbReference>
<reference evidence="2 3" key="1">
    <citation type="submission" date="2018-04" db="EMBL/GenBank/DDBJ databases">
        <title>Camelliibacillus theae gen. nov., sp. nov., isolated from Pu'er tea.</title>
        <authorList>
            <person name="Niu L."/>
        </authorList>
    </citation>
    <scope>NUCLEOTIDE SEQUENCE [LARGE SCALE GENOMIC DNA]</scope>
    <source>
        <strain evidence="2 3">T8</strain>
    </source>
</reference>
<dbReference type="CDD" id="cd04301">
    <property type="entry name" value="NAT_SF"/>
    <property type="match status" value="1"/>
</dbReference>
<dbReference type="RefSeq" id="WP_116555401.1">
    <property type="nucleotide sequence ID" value="NZ_QCZG01000030.1"/>
</dbReference>
<evidence type="ECO:0000313" key="3">
    <source>
        <dbReference type="Proteomes" id="UP000245998"/>
    </source>
</evidence>
<comment type="caution">
    <text evidence="2">The sequence shown here is derived from an EMBL/GenBank/DDBJ whole genome shotgun (WGS) entry which is preliminary data.</text>
</comment>
<dbReference type="PANTHER" id="PTHR43617">
    <property type="entry name" value="L-AMINO ACID N-ACETYLTRANSFERASE"/>
    <property type="match status" value="1"/>
</dbReference>
<gene>
    <name evidence="2" type="ORF">DCC39_13355</name>
</gene>
<dbReference type="InterPro" id="IPR000182">
    <property type="entry name" value="GNAT_dom"/>
</dbReference>
<dbReference type="OrthoDB" id="5292888at2"/>
<dbReference type="Proteomes" id="UP000245998">
    <property type="component" value="Unassembled WGS sequence"/>
</dbReference>
<organism evidence="2 3">
    <name type="scientific">Pueribacillus theae</name>
    <dbReference type="NCBI Taxonomy" id="2171751"/>
    <lineage>
        <taxon>Bacteria</taxon>
        <taxon>Bacillati</taxon>
        <taxon>Bacillota</taxon>
        <taxon>Bacilli</taxon>
        <taxon>Bacillales</taxon>
        <taxon>Bacillaceae</taxon>
        <taxon>Pueribacillus</taxon>
    </lineage>
</organism>
<dbReference type="Gene3D" id="3.40.630.30">
    <property type="match status" value="1"/>
</dbReference>
<dbReference type="PROSITE" id="PS51186">
    <property type="entry name" value="GNAT"/>
    <property type="match status" value="1"/>
</dbReference>
<sequence>MEIRKATIDDVKDISRIHALSWKSAYTGIIPQTYLDELKEDFWVPAFETWLNDNVLTVQVMMEKGSIIGCVAYGKARHKSLFSWGEIVSIYLLPEYFGKGYGNKLLERALLDLKQSGFQNIYLWVLKQNQRARYFYEKNNWRCNEDDECICEIAGKQLTEIRYIYSFDNSTQS</sequence>
<accession>A0A2U1JW79</accession>
<dbReference type="AlphaFoldDB" id="A0A2U1JW79"/>
<dbReference type="GO" id="GO:0016747">
    <property type="term" value="F:acyltransferase activity, transferring groups other than amino-acyl groups"/>
    <property type="evidence" value="ECO:0007669"/>
    <property type="project" value="InterPro"/>
</dbReference>